<feature type="compositionally biased region" description="Acidic residues" evidence="1">
    <location>
        <begin position="1765"/>
        <end position="1781"/>
    </location>
</feature>
<dbReference type="STRING" id="1314777.A0A164WEF8"/>
<dbReference type="EMBL" id="KV419403">
    <property type="protein sequence ID" value="KZS94981.1"/>
    <property type="molecule type" value="Genomic_DNA"/>
</dbReference>
<accession>A0A164WEF8</accession>
<feature type="region of interest" description="Disordered" evidence="1">
    <location>
        <begin position="1757"/>
        <end position="1781"/>
    </location>
</feature>
<evidence type="ECO:0008006" key="4">
    <source>
        <dbReference type="Google" id="ProtNLM"/>
    </source>
</evidence>
<dbReference type="Proteomes" id="UP000076722">
    <property type="component" value="Unassembled WGS sequence"/>
</dbReference>
<evidence type="ECO:0000256" key="1">
    <source>
        <dbReference type="SAM" id="MobiDB-lite"/>
    </source>
</evidence>
<dbReference type="GO" id="GO:0031146">
    <property type="term" value="P:SCF-dependent proteasomal ubiquitin-dependent protein catabolic process"/>
    <property type="evidence" value="ECO:0007669"/>
    <property type="project" value="TreeGrafter"/>
</dbReference>
<protein>
    <recommendedName>
        <fullName evidence="4">F-box domain-containing protein</fullName>
    </recommendedName>
</protein>
<dbReference type="PANTHER" id="PTHR13318:SF247">
    <property type="entry name" value="GH16156P"/>
    <property type="match status" value="1"/>
</dbReference>
<evidence type="ECO:0000313" key="3">
    <source>
        <dbReference type="Proteomes" id="UP000076722"/>
    </source>
</evidence>
<feature type="region of interest" description="Disordered" evidence="1">
    <location>
        <begin position="589"/>
        <end position="621"/>
    </location>
</feature>
<proteinExistence type="predicted"/>
<dbReference type="PANTHER" id="PTHR13318">
    <property type="entry name" value="PARTNER OF PAIRED, ISOFORM B-RELATED"/>
    <property type="match status" value="1"/>
</dbReference>
<dbReference type="OrthoDB" id="2269034at2759"/>
<feature type="region of interest" description="Disordered" evidence="1">
    <location>
        <begin position="1225"/>
        <end position="1248"/>
    </location>
</feature>
<sequence>MEGPRVDLIGRLPVEISAEILKNIVYTENLQDLLQYRHAQKTTRISSVSRRWRELALSDHNRILWSQIHLGWPKQAVAMFLERSQGNTPLSIAINPRAFESKNFVDHQDTLSSSLERIERLSVHWDTRYLFSDPDPVPQELLSWISDSFGGDRKLDKLRQLHLWFIDRQTLKTNALNLINFPNISDLQCQNIAFEPHIIDSSRLRDVNISWHEITSQHVLQILSHSPSLVNASFNQGSYIRTDPECSRPNNQGVEPPIDLQFLRKFTLGPCDKAFAEYILYRINFPQTSDVSLSICRDTDISVMSSFPDPLRPIFVSSTFFKAFSQRFEVNGDNAGSIPFLLEFYSADSAHYRVEFDEHYYGTARREECVDLITELASSSGTMVEFSELKEVEISVRYFPPAEDVIELLRAFVVVEEMTIRTRDLDSLLTALVSRASPDEDVLCPALRHLDIQHCRFNPYQLQDVLIERKESGHQIEELKLSLDDRLDLIPDRSLKVDEVLAALSDVVKEYEEEENGYWTSTTTEAEIDPADVDEAEYRGDSLEDHDDLCVCPECINYDVFRTHLWAPVEICFRSLVANPCRVNRFDRRSRRSTGEAPKDPKSDSEAPDRSAQTKTVSQRREIQRAVNSLIEPALLVKIIAPASNQNYYRHPVAVRSTTTEPVIMDMMPSWQDDETESHSDIIHRVPDEVLALIMWHYVSESDIQLRAKAPFYWRDPHPSYRTTYISSICKRWRGIALSNPCLWSQIHLGWPKDTIRTHLERSRAAPLSIGINRESIAFGSFHDTKDTLSDMIQRIESINHHDLSHLPRLADINFLGLSLKSTLPDPCRLTTVKAHSADLTLDDILLFLRSSTLLESVEFKHHAAEAYKQCAEEVQSTTNDIIYLPHLRSFRLSWANTPFMEVIIRQCSFPSTSDVRLSILRDKDTSVIDSLPETLRDILPSSTVLNLSIRRPFCREAFVLEFQAVNTARYQVDFNEYTLASAQDEDEELSTAFCRQLRVHEATVLFGELTKLKFPSIVDLTIWARCLRHVTLICIRKLLRAFDRVQKIALYTLNADRFVTALRPTASYPNPCPSLQSLDIRRCRFKASHVGNILTERMAWAEKLRLFQFTMDGKIWKCKKGQSDTGIVHRLYKVADRWKKKSGGMEFSGELLMPGATLLDGDARNERLLIIINTDSLYIYVFSSKFEKLSAQNFGYGIVGSANSHDSDIAAARCILSVPIAKSSRPTWPKVPESDSGEPSAASEQAKQRVPDELLRIIMWECIFVEDLQDLLKSEHASKPIQISSICKRWRALALGPHSHFLWSQIHLGWPKDAVKMFLQRSQGEDLLSIGINQNGCASGNVSYFIDLFPSLDRFERLSVDWATNQPRIKLNPAEPQALLSWISESLGGDQRAEKLWQLHLDLELLSRFVPKSSKSMMKPLKVVNLPRISDLHARYIAFDSLFLETCPLTTVNLSWDGMNSQDIISFLIHSPALERVSFNSAHHITEKSDVGSVSGGSPTPLSRLKAIAIGTCEKATADLILARFVFPETCTISLGIGRGIDVSIMDSFPDSLRPVLASSVSLSIHSQRLGEWRGDYFENPFGLSFHAPESPHYIVGFSDWFTRGMRQEEAIGLLTDLSLMPEFFRLKQAQISVRYLPDSDILTSLFEKFALVEELTLRTRNLKPILAALISNSVDTGKVLPALQKLDIRRCVFNADEIKTALVTRKECGNGIQHLQLTMDHRLDGPQYFAEKEIWQELERAVECYDGESGYWTSSTIESERSAEDEEGHWEEDDSDAED</sequence>
<gene>
    <name evidence="2" type="ORF">SISNIDRAFT_502674</name>
</gene>
<name>A0A164WEF8_9AGAM</name>
<organism evidence="2 3">
    <name type="scientific">Sistotremastrum niveocremeum HHB9708</name>
    <dbReference type="NCBI Taxonomy" id="1314777"/>
    <lineage>
        <taxon>Eukaryota</taxon>
        <taxon>Fungi</taxon>
        <taxon>Dikarya</taxon>
        <taxon>Basidiomycota</taxon>
        <taxon>Agaricomycotina</taxon>
        <taxon>Agaricomycetes</taxon>
        <taxon>Sistotremastrales</taxon>
        <taxon>Sistotremastraceae</taxon>
        <taxon>Sertulicium</taxon>
        <taxon>Sertulicium niveocremeum</taxon>
    </lineage>
</organism>
<feature type="compositionally biased region" description="Basic and acidic residues" evidence="1">
    <location>
        <begin position="593"/>
        <end position="609"/>
    </location>
</feature>
<evidence type="ECO:0000313" key="2">
    <source>
        <dbReference type="EMBL" id="KZS94981.1"/>
    </source>
</evidence>
<keyword evidence="3" id="KW-1185">Reference proteome</keyword>
<dbReference type="GO" id="GO:0019005">
    <property type="term" value="C:SCF ubiquitin ligase complex"/>
    <property type="evidence" value="ECO:0007669"/>
    <property type="project" value="TreeGrafter"/>
</dbReference>
<reference evidence="2 3" key="1">
    <citation type="journal article" date="2016" name="Mol. Biol. Evol.">
        <title>Comparative Genomics of Early-Diverging Mushroom-Forming Fungi Provides Insights into the Origins of Lignocellulose Decay Capabilities.</title>
        <authorList>
            <person name="Nagy L.G."/>
            <person name="Riley R."/>
            <person name="Tritt A."/>
            <person name="Adam C."/>
            <person name="Daum C."/>
            <person name="Floudas D."/>
            <person name="Sun H."/>
            <person name="Yadav J.S."/>
            <person name="Pangilinan J."/>
            <person name="Larsson K.H."/>
            <person name="Matsuura K."/>
            <person name="Barry K."/>
            <person name="Labutti K."/>
            <person name="Kuo R."/>
            <person name="Ohm R.A."/>
            <person name="Bhattacharya S.S."/>
            <person name="Shirouzu T."/>
            <person name="Yoshinaga Y."/>
            <person name="Martin F.M."/>
            <person name="Grigoriev I.V."/>
            <person name="Hibbett D.S."/>
        </authorList>
    </citation>
    <scope>NUCLEOTIDE SEQUENCE [LARGE SCALE GENOMIC DNA]</scope>
    <source>
        <strain evidence="2 3">HHB9708</strain>
    </source>
</reference>